<evidence type="ECO:0000256" key="3">
    <source>
        <dbReference type="SAM" id="MobiDB-lite"/>
    </source>
</evidence>
<dbReference type="Gene3D" id="3.30.365.10">
    <property type="entry name" value="Aldehyde oxidase/xanthine dehydrogenase, molybdopterin binding domain"/>
    <property type="match status" value="4"/>
</dbReference>
<dbReference type="KEGG" id="hadh:FRZ61_46290"/>
<dbReference type="Pfam" id="PF02738">
    <property type="entry name" value="MoCoBD_1"/>
    <property type="match status" value="1"/>
</dbReference>
<evidence type="ECO:0000313" key="6">
    <source>
        <dbReference type="Proteomes" id="UP000325797"/>
    </source>
</evidence>
<proteinExistence type="predicted"/>
<sequence>MNRVVENLEARRDGEAEGLDRADAPPFRHRLIGAPIPRKEDDRLLRGDGRFTDDVEFAHQLEMAVGRCPFPHARIRSIDISQARALAGVKHILIGPEVRRASGPLTVLRPVPGAPQLPYYALAQERALHEGQPVVSVVATSRAVAEDAIELVDIDYEPLPHLSDALDALAEGSPVLHPDVLPSNLLASNKDRSGDPEGRMAEADTVIEGRFRINRVTALPMEARAIVAVWRPGARELTVHASTQVPHLVRKQLAECLRIDEGCIRVIASDVGGGFGQKLGICPEDILACLHAMALRRPVKWIEDRLEYFRASTHGREAIHDFRIGARADGQILAMTNIYRTDLGAWNSSFGSAQLSSVVFTGPYKVADGSVERQVVLTNKTPIGAYRGYGQPEVNFALEVLIDRLARRLRYDPLEFRARNMLRPEDFPWKTPSGAVYDSGDYLRTLRMAAEAVGYQAHRASPKRRKDGRLVGIGLSSFVERTGYASARFLANRGSKFGAHESVTLRANRSGGIDLYTGVSTFGQGNETAFAQLCAGILGVEYDAIHVHAGDTGASPLNTGAFASRTLIAAAGALREAAQSLRDKTIRIGAWALDAAARDVEIAGTVLRLRGDPGRSMALSEIFTRAILGQGIPAGETPGLEATAHFEPPAAAFSFGTAAAVVSVDPETGEFSVERFVMVHDCGTVVNPALVEGQVRGALVQGLGAALGEELRYDKETGQLVSGSMLDYLAPTAADVPPIELLHTEVPSPVTTLGIRGVGEVGTIPPGAAVANALCDALAAYGVEISELPITPESVWRAIAASSACSSGA</sequence>
<evidence type="ECO:0000313" key="5">
    <source>
        <dbReference type="EMBL" id="QEX24688.1"/>
    </source>
</evidence>
<dbReference type="EMBL" id="CP042582">
    <property type="protein sequence ID" value="QEX24688.1"/>
    <property type="molecule type" value="Genomic_DNA"/>
</dbReference>
<dbReference type="InterPro" id="IPR000674">
    <property type="entry name" value="Ald_Oxase/Xan_DH_a/b"/>
</dbReference>
<dbReference type="SUPFAM" id="SSF56003">
    <property type="entry name" value="Molybdenum cofactor-binding domain"/>
    <property type="match status" value="1"/>
</dbReference>
<reference evidence="5 6" key="1">
    <citation type="submission" date="2019-08" db="EMBL/GenBank/DDBJ databases">
        <title>Hyperibacter terrae gen. nov., sp. nov. and Hyperibacter viscosus sp. nov., two new members in the family Rhodospirillaceae isolated from the rhizosphere of Hypericum perforatum.</title>
        <authorList>
            <person name="Noviana Z."/>
        </authorList>
    </citation>
    <scope>NUCLEOTIDE SEQUENCE [LARGE SCALE GENOMIC DNA]</scope>
    <source>
        <strain evidence="5 6">R5959</strain>
    </source>
</reference>
<dbReference type="InterPro" id="IPR037165">
    <property type="entry name" value="AldOxase/xan_DH_Mopterin-bd_sf"/>
</dbReference>
<dbReference type="Pfam" id="PF20256">
    <property type="entry name" value="MoCoBD_2"/>
    <property type="match status" value="1"/>
</dbReference>
<accession>A0A5J6N445</accession>
<dbReference type="GO" id="GO:0005506">
    <property type="term" value="F:iron ion binding"/>
    <property type="evidence" value="ECO:0007669"/>
    <property type="project" value="InterPro"/>
</dbReference>
<keyword evidence="6" id="KW-1185">Reference proteome</keyword>
<evidence type="ECO:0000256" key="2">
    <source>
        <dbReference type="ARBA" id="ARBA00023002"/>
    </source>
</evidence>
<dbReference type="Pfam" id="PF01315">
    <property type="entry name" value="Ald_Xan_dh_C"/>
    <property type="match status" value="1"/>
</dbReference>
<dbReference type="PANTHER" id="PTHR11908:SF132">
    <property type="entry name" value="ALDEHYDE OXIDASE 1-RELATED"/>
    <property type="match status" value="1"/>
</dbReference>
<dbReference type="SMART" id="SM01008">
    <property type="entry name" value="Ald_Xan_dh_C"/>
    <property type="match status" value="1"/>
</dbReference>
<dbReference type="PANTHER" id="PTHR11908">
    <property type="entry name" value="XANTHINE DEHYDROGENASE"/>
    <property type="match status" value="1"/>
</dbReference>
<dbReference type="RefSeq" id="WP_151119943.1">
    <property type="nucleotide sequence ID" value="NZ_CP042582.1"/>
</dbReference>
<protein>
    <submittedName>
        <fullName evidence="5">Aldehyde dehydrogenase</fullName>
    </submittedName>
</protein>
<gene>
    <name evidence="5" type="ORF">FRZ61_46290</name>
</gene>
<evidence type="ECO:0000256" key="1">
    <source>
        <dbReference type="ARBA" id="ARBA00022505"/>
    </source>
</evidence>
<dbReference type="InterPro" id="IPR008274">
    <property type="entry name" value="AldOxase/xan_DH_MoCoBD1"/>
</dbReference>
<organism evidence="5 6">
    <name type="scientific">Hypericibacter adhaerens</name>
    <dbReference type="NCBI Taxonomy" id="2602016"/>
    <lineage>
        <taxon>Bacteria</taxon>
        <taxon>Pseudomonadati</taxon>
        <taxon>Pseudomonadota</taxon>
        <taxon>Alphaproteobacteria</taxon>
        <taxon>Rhodospirillales</taxon>
        <taxon>Dongiaceae</taxon>
        <taxon>Hypericibacter</taxon>
    </lineage>
</organism>
<dbReference type="InterPro" id="IPR016208">
    <property type="entry name" value="Ald_Oxase/xanthine_DH-like"/>
</dbReference>
<dbReference type="SUPFAM" id="SSF54665">
    <property type="entry name" value="CO dehydrogenase molybdoprotein N-domain-like"/>
    <property type="match status" value="1"/>
</dbReference>
<dbReference type="GO" id="GO:0016491">
    <property type="term" value="F:oxidoreductase activity"/>
    <property type="evidence" value="ECO:0007669"/>
    <property type="project" value="UniProtKB-KW"/>
</dbReference>
<dbReference type="InterPro" id="IPR046867">
    <property type="entry name" value="AldOxase/xan_DH_MoCoBD2"/>
</dbReference>
<dbReference type="Proteomes" id="UP000325797">
    <property type="component" value="Chromosome"/>
</dbReference>
<feature type="domain" description="Aldehyde oxidase/xanthine dehydrogenase a/b hammerhead" evidence="4">
    <location>
        <begin position="46"/>
        <end position="160"/>
    </location>
</feature>
<keyword evidence="1" id="KW-0500">Molybdenum</keyword>
<keyword evidence="2" id="KW-0560">Oxidoreductase</keyword>
<dbReference type="Gene3D" id="3.90.1170.50">
    <property type="entry name" value="Aldehyde oxidase/xanthine dehydrogenase, a/b hammerhead"/>
    <property type="match status" value="1"/>
</dbReference>
<dbReference type="InterPro" id="IPR036856">
    <property type="entry name" value="Ald_Oxase/Xan_DH_a/b_sf"/>
</dbReference>
<evidence type="ECO:0000259" key="4">
    <source>
        <dbReference type="SMART" id="SM01008"/>
    </source>
</evidence>
<name>A0A5J6N445_9PROT</name>
<feature type="region of interest" description="Disordered" evidence="3">
    <location>
        <begin position="1"/>
        <end position="23"/>
    </location>
</feature>
<dbReference type="AlphaFoldDB" id="A0A5J6N445"/>
<dbReference type="OrthoDB" id="9763985at2"/>